<dbReference type="Pfam" id="PF03171">
    <property type="entry name" value="2OG-FeII_Oxy"/>
    <property type="match status" value="1"/>
</dbReference>
<evidence type="ECO:0000256" key="2">
    <source>
        <dbReference type="ARBA" id="ARBA00023004"/>
    </source>
</evidence>
<feature type="region of interest" description="Disordered" evidence="4">
    <location>
        <begin position="1"/>
        <end position="31"/>
    </location>
</feature>
<keyword evidence="3" id="KW-0560">Oxidoreductase</keyword>
<feature type="domain" description="Fe2OG dioxygenase" evidence="5">
    <location>
        <begin position="190"/>
        <end position="289"/>
    </location>
</feature>
<dbReference type="PROSITE" id="PS51471">
    <property type="entry name" value="FE2OG_OXY"/>
    <property type="match status" value="1"/>
</dbReference>
<keyword evidence="2 3" id="KW-0408">Iron</keyword>
<dbReference type="EMBL" id="JAYWIO010000003">
    <property type="protein sequence ID" value="KAK7276008.1"/>
    <property type="molecule type" value="Genomic_DNA"/>
</dbReference>
<evidence type="ECO:0000259" key="5">
    <source>
        <dbReference type="PROSITE" id="PS51471"/>
    </source>
</evidence>
<proteinExistence type="inferred from homology"/>
<organism evidence="6 7">
    <name type="scientific">Crotalaria pallida</name>
    <name type="common">Smooth rattlebox</name>
    <name type="synonym">Crotalaria striata</name>
    <dbReference type="NCBI Taxonomy" id="3830"/>
    <lineage>
        <taxon>Eukaryota</taxon>
        <taxon>Viridiplantae</taxon>
        <taxon>Streptophyta</taxon>
        <taxon>Embryophyta</taxon>
        <taxon>Tracheophyta</taxon>
        <taxon>Spermatophyta</taxon>
        <taxon>Magnoliopsida</taxon>
        <taxon>eudicotyledons</taxon>
        <taxon>Gunneridae</taxon>
        <taxon>Pentapetalae</taxon>
        <taxon>rosids</taxon>
        <taxon>fabids</taxon>
        <taxon>Fabales</taxon>
        <taxon>Fabaceae</taxon>
        <taxon>Papilionoideae</taxon>
        <taxon>50 kb inversion clade</taxon>
        <taxon>genistoids sensu lato</taxon>
        <taxon>core genistoids</taxon>
        <taxon>Crotalarieae</taxon>
        <taxon>Crotalaria</taxon>
    </lineage>
</organism>
<comment type="caution">
    <text evidence="6">The sequence shown here is derived from an EMBL/GenBank/DDBJ whole genome shotgun (WGS) entry which is preliminary data.</text>
</comment>
<evidence type="ECO:0000256" key="4">
    <source>
        <dbReference type="SAM" id="MobiDB-lite"/>
    </source>
</evidence>
<sequence>MTNLESYPPHLRHLSHHQPPVPAPEDDGGNSTKFLESLPIIDLQNLNHDKNKLDEACKHWGLFRLVNHGIPPTLLTQLHDQAKQVFSLPFETKQSSCDGNPINYFCGSSALTPSGATITTKLHNTNLFEGFGIHSTQLSLFQHQLPVFESLRALLVEYGNHTSRIATTLFEAVLKNLDFDQELSKSYITDNTGLFRVYRYPHCSNSDAGLGLAVHTDSSALTILNQEDEVSGLEVLRDDQWLTVKPISNTLIVNIGDLVQAISNDRYKSVLHRVKVNKDRVSITYFMYTGEDVKVESSKYRPFTSNEYLAQIEQDIKAVGHKIGLSRFKLITVDN</sequence>
<accession>A0AAN9ICP0</accession>
<evidence type="ECO:0000313" key="7">
    <source>
        <dbReference type="Proteomes" id="UP001372338"/>
    </source>
</evidence>
<dbReference type="Pfam" id="PF14226">
    <property type="entry name" value="DIOX_N"/>
    <property type="match status" value="1"/>
</dbReference>
<dbReference type="InterPro" id="IPR005123">
    <property type="entry name" value="Oxoglu/Fe-dep_dioxygenase_dom"/>
</dbReference>
<protein>
    <recommendedName>
        <fullName evidence="5">Fe2OG dioxygenase domain-containing protein</fullName>
    </recommendedName>
</protein>
<dbReference type="InterPro" id="IPR050231">
    <property type="entry name" value="Iron_ascorbate_oxido_reductase"/>
</dbReference>
<evidence type="ECO:0000256" key="1">
    <source>
        <dbReference type="ARBA" id="ARBA00022723"/>
    </source>
</evidence>
<reference evidence="6 7" key="1">
    <citation type="submission" date="2024-01" db="EMBL/GenBank/DDBJ databases">
        <title>The genomes of 5 underutilized Papilionoideae crops provide insights into root nodulation and disease resistanc.</title>
        <authorList>
            <person name="Yuan L."/>
        </authorList>
    </citation>
    <scope>NUCLEOTIDE SEQUENCE [LARGE SCALE GENOMIC DNA]</scope>
    <source>
        <strain evidence="6">ZHUSHIDOU_FW_LH</strain>
        <tissue evidence="6">Leaf</tissue>
    </source>
</reference>
<dbReference type="InterPro" id="IPR027443">
    <property type="entry name" value="IPNS-like_sf"/>
</dbReference>
<gene>
    <name evidence="6" type="ORF">RIF29_17138</name>
</gene>
<keyword evidence="7" id="KW-1185">Reference proteome</keyword>
<evidence type="ECO:0000256" key="3">
    <source>
        <dbReference type="RuleBase" id="RU003682"/>
    </source>
</evidence>
<dbReference type="InterPro" id="IPR026992">
    <property type="entry name" value="DIOX_N"/>
</dbReference>
<dbReference type="Proteomes" id="UP001372338">
    <property type="component" value="Unassembled WGS sequence"/>
</dbReference>
<dbReference type="AlphaFoldDB" id="A0AAN9ICP0"/>
<comment type="similarity">
    <text evidence="3">Belongs to the iron/ascorbate-dependent oxidoreductase family.</text>
</comment>
<dbReference type="GO" id="GO:0046872">
    <property type="term" value="F:metal ion binding"/>
    <property type="evidence" value="ECO:0007669"/>
    <property type="project" value="UniProtKB-KW"/>
</dbReference>
<evidence type="ECO:0000313" key="6">
    <source>
        <dbReference type="EMBL" id="KAK7276008.1"/>
    </source>
</evidence>
<name>A0AAN9ICP0_CROPI</name>
<dbReference type="PRINTS" id="PR00682">
    <property type="entry name" value="IPNSYNTHASE"/>
</dbReference>
<keyword evidence="1 3" id="KW-0479">Metal-binding</keyword>
<dbReference type="PANTHER" id="PTHR47990">
    <property type="entry name" value="2-OXOGLUTARATE (2OG) AND FE(II)-DEPENDENT OXYGENASE SUPERFAMILY PROTEIN-RELATED"/>
    <property type="match status" value="1"/>
</dbReference>
<dbReference type="InterPro" id="IPR044861">
    <property type="entry name" value="IPNS-like_FE2OG_OXY"/>
</dbReference>
<dbReference type="Gene3D" id="2.60.120.330">
    <property type="entry name" value="B-lactam Antibiotic, Isopenicillin N Synthase, Chain"/>
    <property type="match status" value="1"/>
</dbReference>
<dbReference type="SUPFAM" id="SSF51197">
    <property type="entry name" value="Clavaminate synthase-like"/>
    <property type="match status" value="1"/>
</dbReference>
<dbReference type="GO" id="GO:0016491">
    <property type="term" value="F:oxidoreductase activity"/>
    <property type="evidence" value="ECO:0007669"/>
    <property type="project" value="UniProtKB-KW"/>
</dbReference>